<evidence type="ECO:0000313" key="2">
    <source>
        <dbReference type="Proteomes" id="UP000294555"/>
    </source>
</evidence>
<dbReference type="AlphaFoldDB" id="A0A4R1NFZ0"/>
<sequence length="80" mass="8810">MACVHINVQVPIIEVSLSASRWPKVLGATKSEEGISKVARSLRLLVRNSSSCFFDFASISVSKYNALIDKINLIFSLIIN</sequence>
<reference evidence="1 2" key="1">
    <citation type="submission" date="2019-02" db="EMBL/GenBank/DDBJ databases">
        <title>Investigation of anaerobic lignin degradation for improved lignocellulosic biofuels.</title>
        <authorList>
            <person name="Deangelis K."/>
        </authorList>
    </citation>
    <scope>NUCLEOTIDE SEQUENCE [LARGE SCALE GENOMIC DNA]</scope>
    <source>
        <strain evidence="1 2">159R</strain>
    </source>
</reference>
<proteinExistence type="predicted"/>
<comment type="caution">
    <text evidence="1">The sequence shown here is derived from an EMBL/GenBank/DDBJ whole genome shotgun (WGS) entry which is preliminary data.</text>
</comment>
<keyword evidence="2" id="KW-1185">Reference proteome</keyword>
<accession>A0A4R1NFZ0</accession>
<dbReference type="EMBL" id="SJOI01000001">
    <property type="protein sequence ID" value="TCL04661.1"/>
    <property type="molecule type" value="Genomic_DNA"/>
</dbReference>
<protein>
    <submittedName>
        <fullName evidence="1">Uncharacterized protein</fullName>
    </submittedName>
</protein>
<evidence type="ECO:0000313" key="1">
    <source>
        <dbReference type="EMBL" id="TCL04661.1"/>
    </source>
</evidence>
<name>A0A4R1NFZ0_9GAMM</name>
<dbReference type="Proteomes" id="UP000294555">
    <property type="component" value="Unassembled WGS sequence"/>
</dbReference>
<gene>
    <name evidence="1" type="ORF">EZJ58_2792</name>
</gene>
<organism evidence="1 2">
    <name type="scientific">Sodalis ligni</name>
    <dbReference type="NCBI Taxonomy" id="2697027"/>
    <lineage>
        <taxon>Bacteria</taxon>
        <taxon>Pseudomonadati</taxon>
        <taxon>Pseudomonadota</taxon>
        <taxon>Gammaproteobacteria</taxon>
        <taxon>Enterobacterales</taxon>
        <taxon>Bruguierivoracaceae</taxon>
        <taxon>Sodalis</taxon>
    </lineage>
</organism>